<evidence type="ECO:0000256" key="4">
    <source>
        <dbReference type="ARBA" id="ARBA00022840"/>
    </source>
</evidence>
<name>A0A834Y288_APHGI</name>
<evidence type="ECO:0000256" key="1">
    <source>
        <dbReference type="ARBA" id="ARBA00022679"/>
    </source>
</evidence>
<keyword evidence="7" id="KW-1185">Reference proteome</keyword>
<dbReference type="Gene3D" id="3.40.50.10240">
    <property type="entry name" value="Thiamin pyrophosphokinase, catalytic domain"/>
    <property type="match status" value="1"/>
</dbReference>
<dbReference type="GO" id="GO:0005524">
    <property type="term" value="F:ATP binding"/>
    <property type="evidence" value="ECO:0007669"/>
    <property type="project" value="UniProtKB-KW"/>
</dbReference>
<comment type="caution">
    <text evidence="6">The sequence shown here is derived from an EMBL/GenBank/DDBJ whole genome shotgun (WGS) entry which is preliminary data.</text>
</comment>
<dbReference type="InterPro" id="IPR007373">
    <property type="entry name" value="Thiamin_PyroPKinase_B1-bd"/>
</dbReference>
<proteinExistence type="predicted"/>
<keyword evidence="1" id="KW-0808">Transferase</keyword>
<dbReference type="SUPFAM" id="SSF63999">
    <property type="entry name" value="Thiamin pyrophosphokinase, catalytic domain"/>
    <property type="match status" value="1"/>
</dbReference>
<evidence type="ECO:0000256" key="2">
    <source>
        <dbReference type="ARBA" id="ARBA00022741"/>
    </source>
</evidence>
<dbReference type="Pfam" id="PF04265">
    <property type="entry name" value="TPK_B1_binding"/>
    <property type="match status" value="1"/>
</dbReference>
<dbReference type="InterPro" id="IPR006282">
    <property type="entry name" value="Thi_PPkinase"/>
</dbReference>
<dbReference type="CDD" id="cd07995">
    <property type="entry name" value="TPK"/>
    <property type="match status" value="1"/>
</dbReference>
<dbReference type="SMART" id="SM00983">
    <property type="entry name" value="TPK_B1_binding"/>
    <property type="match status" value="1"/>
</dbReference>
<dbReference type="SUPFAM" id="SSF63862">
    <property type="entry name" value="Thiamin pyrophosphokinase, substrate-binding domain"/>
    <property type="match status" value="1"/>
</dbReference>
<dbReference type="GO" id="GO:0004788">
    <property type="term" value="F:thiamine diphosphokinase activity"/>
    <property type="evidence" value="ECO:0007669"/>
    <property type="project" value="InterPro"/>
</dbReference>
<dbReference type="AlphaFoldDB" id="A0A834Y288"/>
<dbReference type="FunFam" id="2.60.120.320:FF:000001">
    <property type="entry name" value="Thiamine pyrophosphokinase"/>
    <property type="match status" value="1"/>
</dbReference>
<dbReference type="NCBIfam" id="TIGR01378">
    <property type="entry name" value="thi_PPkinase"/>
    <property type="match status" value="1"/>
</dbReference>
<dbReference type="Gene3D" id="2.60.120.320">
    <property type="entry name" value="Thiamin pyrophosphokinase, thiamin-binding domain"/>
    <property type="match status" value="1"/>
</dbReference>
<protein>
    <recommendedName>
        <fullName evidence="5">Thiamin pyrophosphokinase thiamin-binding domain-containing protein</fullName>
    </recommendedName>
</protein>
<evidence type="ECO:0000313" key="7">
    <source>
        <dbReference type="Proteomes" id="UP000639338"/>
    </source>
</evidence>
<dbReference type="Proteomes" id="UP000639338">
    <property type="component" value="Unassembled WGS sequence"/>
</dbReference>
<dbReference type="GO" id="GO:0009229">
    <property type="term" value="P:thiamine diphosphate biosynthetic process"/>
    <property type="evidence" value="ECO:0007669"/>
    <property type="project" value="InterPro"/>
</dbReference>
<keyword evidence="2" id="KW-0547">Nucleotide-binding</keyword>
<accession>A0A834Y288</accession>
<evidence type="ECO:0000256" key="3">
    <source>
        <dbReference type="ARBA" id="ARBA00022777"/>
    </source>
</evidence>
<dbReference type="InterPro" id="IPR036759">
    <property type="entry name" value="TPK_catalytic_sf"/>
</dbReference>
<dbReference type="Pfam" id="PF04263">
    <property type="entry name" value="TPK_catalytic"/>
    <property type="match status" value="1"/>
</dbReference>
<dbReference type="PANTHER" id="PTHR13622">
    <property type="entry name" value="THIAMIN PYROPHOSPHOKINASE"/>
    <property type="match status" value="1"/>
</dbReference>
<keyword evidence="4" id="KW-0067">ATP-binding</keyword>
<dbReference type="GO" id="GO:0006772">
    <property type="term" value="P:thiamine metabolic process"/>
    <property type="evidence" value="ECO:0007669"/>
    <property type="project" value="InterPro"/>
</dbReference>
<dbReference type="InterPro" id="IPR036371">
    <property type="entry name" value="TPK_B1-bd_sf"/>
</dbReference>
<evidence type="ECO:0000259" key="5">
    <source>
        <dbReference type="SMART" id="SM00983"/>
    </source>
</evidence>
<feature type="domain" description="Thiamin pyrophosphokinase thiamin-binding" evidence="5">
    <location>
        <begin position="193"/>
        <end position="262"/>
    </location>
</feature>
<sequence>MLCVAMGNGFKSNNKLWEPSRLFDKSTNEKYAVIILNQPILFSPNVMLPIWKRAEMTMTVDGGTDRWLNYISSINNVNDITPKTNLIPQLIVGDLDSVSPNVLDKYEKLGVKIIKTPNQNLTDYSKALMEISAECKKRNTLIDAVYTFVETSGRFDHIMGIINTLYKSDKLINETETIINVASNSLTWLLKPGTHTIKIPEVLYNSNSWVGLIPFESKRNIVSTAGLKWNLDNSELEFGGMVSTSNSYDGSPEVIVTTDTKIIWSMGIEALVDSLETS</sequence>
<organism evidence="6 7">
    <name type="scientific">Aphidius gifuensis</name>
    <name type="common">Parasitoid wasp</name>
    <dbReference type="NCBI Taxonomy" id="684658"/>
    <lineage>
        <taxon>Eukaryota</taxon>
        <taxon>Metazoa</taxon>
        <taxon>Ecdysozoa</taxon>
        <taxon>Arthropoda</taxon>
        <taxon>Hexapoda</taxon>
        <taxon>Insecta</taxon>
        <taxon>Pterygota</taxon>
        <taxon>Neoptera</taxon>
        <taxon>Endopterygota</taxon>
        <taxon>Hymenoptera</taxon>
        <taxon>Apocrita</taxon>
        <taxon>Ichneumonoidea</taxon>
        <taxon>Braconidae</taxon>
        <taxon>Aphidiinae</taxon>
        <taxon>Aphidius</taxon>
    </lineage>
</organism>
<dbReference type="EMBL" id="JACMRX010000002">
    <property type="protein sequence ID" value="KAF7995542.1"/>
    <property type="molecule type" value="Genomic_DNA"/>
</dbReference>
<dbReference type="GO" id="GO:0016301">
    <property type="term" value="F:kinase activity"/>
    <property type="evidence" value="ECO:0007669"/>
    <property type="project" value="UniProtKB-KW"/>
</dbReference>
<dbReference type="PANTHER" id="PTHR13622:SF8">
    <property type="entry name" value="THIAMIN PYROPHOSPHOKINASE 1"/>
    <property type="match status" value="1"/>
</dbReference>
<reference evidence="6 7" key="1">
    <citation type="submission" date="2020-08" db="EMBL/GenBank/DDBJ databases">
        <title>Aphidius gifuensis genome sequencing and assembly.</title>
        <authorList>
            <person name="Du Z."/>
        </authorList>
    </citation>
    <scope>NUCLEOTIDE SEQUENCE [LARGE SCALE GENOMIC DNA]</scope>
    <source>
        <strain evidence="6">YNYX2018</strain>
        <tissue evidence="6">Adults</tissue>
    </source>
</reference>
<gene>
    <name evidence="6" type="ORF">HCN44_006649</name>
</gene>
<keyword evidence="3" id="KW-0418">Kinase</keyword>
<dbReference type="GO" id="GO:0030975">
    <property type="term" value="F:thiamine binding"/>
    <property type="evidence" value="ECO:0007669"/>
    <property type="project" value="InterPro"/>
</dbReference>
<dbReference type="OrthoDB" id="25149at2759"/>
<evidence type="ECO:0000313" key="6">
    <source>
        <dbReference type="EMBL" id="KAF7995542.1"/>
    </source>
</evidence>
<dbReference type="InterPro" id="IPR007371">
    <property type="entry name" value="TPK_catalytic"/>
</dbReference>